<accession>A0A8C1MS06</accession>
<evidence type="ECO:0000256" key="1">
    <source>
        <dbReference type="SAM" id="SignalP"/>
    </source>
</evidence>
<dbReference type="AlphaFoldDB" id="A0A8C1MS06"/>
<keyword evidence="4" id="KW-1185">Reference proteome</keyword>
<dbReference type="PANTHER" id="PTHR45784">
    <property type="entry name" value="C-TYPE LECTIN DOMAIN FAMILY 20 MEMBER A-RELATED"/>
    <property type="match status" value="1"/>
</dbReference>
<feature type="signal peptide" evidence="1">
    <location>
        <begin position="1"/>
        <end position="23"/>
    </location>
</feature>
<dbReference type="SMART" id="SM00034">
    <property type="entry name" value="CLECT"/>
    <property type="match status" value="1"/>
</dbReference>
<evidence type="ECO:0000313" key="3">
    <source>
        <dbReference type="Ensembl" id="ENSCCRP00010081705.1"/>
    </source>
</evidence>
<dbReference type="Pfam" id="PF00059">
    <property type="entry name" value="Lectin_C"/>
    <property type="match status" value="1"/>
</dbReference>
<dbReference type="Proteomes" id="UP000694427">
    <property type="component" value="Unplaced"/>
</dbReference>
<evidence type="ECO:0000259" key="2">
    <source>
        <dbReference type="PROSITE" id="PS50041"/>
    </source>
</evidence>
<evidence type="ECO:0000313" key="4">
    <source>
        <dbReference type="Proteomes" id="UP000694427"/>
    </source>
</evidence>
<organism evidence="3 4">
    <name type="scientific">Cyprinus carpio</name>
    <name type="common">Common carp</name>
    <dbReference type="NCBI Taxonomy" id="7962"/>
    <lineage>
        <taxon>Eukaryota</taxon>
        <taxon>Metazoa</taxon>
        <taxon>Chordata</taxon>
        <taxon>Craniata</taxon>
        <taxon>Vertebrata</taxon>
        <taxon>Euteleostomi</taxon>
        <taxon>Actinopterygii</taxon>
        <taxon>Neopterygii</taxon>
        <taxon>Teleostei</taxon>
        <taxon>Ostariophysi</taxon>
        <taxon>Cypriniformes</taxon>
        <taxon>Cyprinidae</taxon>
        <taxon>Cyprininae</taxon>
        <taxon>Cyprinus</taxon>
    </lineage>
</organism>
<proteinExistence type="predicted"/>
<name>A0A8C1MS06_CYPCA</name>
<dbReference type="InterPro" id="IPR016187">
    <property type="entry name" value="CTDL_fold"/>
</dbReference>
<dbReference type="SUPFAM" id="SSF56436">
    <property type="entry name" value="C-type lectin-like"/>
    <property type="match status" value="1"/>
</dbReference>
<feature type="domain" description="C-type lectin" evidence="2">
    <location>
        <begin position="22"/>
        <end position="144"/>
    </location>
</feature>
<dbReference type="Gene3D" id="3.10.100.10">
    <property type="entry name" value="Mannose-Binding Protein A, subunit A"/>
    <property type="match status" value="1"/>
</dbReference>
<reference evidence="3" key="2">
    <citation type="submission" date="2025-09" db="UniProtKB">
        <authorList>
            <consortium name="Ensembl"/>
        </authorList>
    </citation>
    <scope>IDENTIFICATION</scope>
</reference>
<dbReference type="Ensembl" id="ENSCCRT00010090648.1">
    <property type="protein sequence ID" value="ENSCCRP00010081705.1"/>
    <property type="gene ID" value="ENSCCRG00010035712.1"/>
</dbReference>
<sequence length="152" mass="18027">LVGFFYLLMFFCLFVCFLGKKNSSQNYVWIYEYRTWTEAQSYCREKYTDLASVRNETERQQILNVTLYRDYVWIGLYRNRLWSDQSNSSFTYWLPWTEEVAAQPDNGVSVPGQLGSQHCTAVSLQYFGQWTDESCFASLPFFCYSGEQIYLL</sequence>
<reference evidence="3" key="1">
    <citation type="submission" date="2025-08" db="UniProtKB">
        <authorList>
            <consortium name="Ensembl"/>
        </authorList>
    </citation>
    <scope>IDENTIFICATION</scope>
</reference>
<keyword evidence="1" id="KW-0732">Signal</keyword>
<dbReference type="PANTHER" id="PTHR45784:SF3">
    <property type="entry name" value="C-TYPE LECTIN DOMAIN FAMILY 4 MEMBER K-LIKE-RELATED"/>
    <property type="match status" value="1"/>
</dbReference>
<feature type="chain" id="PRO_5034040666" description="C-type lectin domain-containing protein" evidence="1">
    <location>
        <begin position="24"/>
        <end position="152"/>
    </location>
</feature>
<protein>
    <recommendedName>
        <fullName evidence="2">C-type lectin domain-containing protein</fullName>
    </recommendedName>
</protein>
<dbReference type="InterPro" id="IPR016186">
    <property type="entry name" value="C-type_lectin-like/link_sf"/>
</dbReference>
<dbReference type="PROSITE" id="PS50041">
    <property type="entry name" value="C_TYPE_LECTIN_2"/>
    <property type="match status" value="1"/>
</dbReference>
<dbReference type="InterPro" id="IPR001304">
    <property type="entry name" value="C-type_lectin-like"/>
</dbReference>